<dbReference type="InterPro" id="IPR016024">
    <property type="entry name" value="ARM-type_fold"/>
</dbReference>
<accession>A0A1V9E4A1</accession>
<keyword evidence="2" id="KW-1185">Reference proteome</keyword>
<comment type="caution">
    <text evidence="1">The sequence shown here is derived from an EMBL/GenBank/DDBJ whole genome shotgun (WGS) entry which is preliminary data.</text>
</comment>
<dbReference type="STRING" id="354355.SAMN05660816_04036"/>
<evidence type="ECO:0000313" key="1">
    <source>
        <dbReference type="EMBL" id="OQP40926.1"/>
    </source>
</evidence>
<name>A0A1V9E4A1_9BACT</name>
<dbReference type="OrthoDB" id="667893at2"/>
<dbReference type="RefSeq" id="WP_081203907.1">
    <property type="nucleotide sequence ID" value="NZ_FOCZ01000007.1"/>
</dbReference>
<reference evidence="2" key="1">
    <citation type="submission" date="2016-04" db="EMBL/GenBank/DDBJ databases">
        <authorList>
            <person name="Chen L."/>
            <person name="Zhuang W."/>
            <person name="Wang G."/>
        </authorList>
    </citation>
    <scope>NUCLEOTIDE SEQUENCE [LARGE SCALE GENOMIC DNA]</scope>
    <source>
        <strain evidence="2">17621</strain>
    </source>
</reference>
<evidence type="ECO:0000313" key="2">
    <source>
        <dbReference type="Proteomes" id="UP000192610"/>
    </source>
</evidence>
<dbReference type="EMBL" id="LVXG01000067">
    <property type="protein sequence ID" value="OQP40926.1"/>
    <property type="molecule type" value="Genomic_DNA"/>
</dbReference>
<sequence>MDLLKAIEKEHSKSQCEKIVKYVGGDKDRFAELMQLFLKGEYRVTQRAGWPLSICVEHHPELITPWFKQILPLLRKTGVHSAVIRNVVRLLQYVTIPKRFHGQVMNDCFEFVADHNTAPAIKAFSLSILENLSAEYPDIKPELKLIIEERWPHETAAFHSRGKKILKKLVESSKF</sequence>
<proteinExistence type="predicted"/>
<gene>
    <name evidence="1" type="ORF">A4H97_15075</name>
</gene>
<dbReference type="Proteomes" id="UP000192610">
    <property type="component" value="Unassembled WGS sequence"/>
</dbReference>
<evidence type="ECO:0008006" key="3">
    <source>
        <dbReference type="Google" id="ProtNLM"/>
    </source>
</evidence>
<protein>
    <recommendedName>
        <fullName evidence="3">DNA alkylation repair protein</fullName>
    </recommendedName>
</protein>
<dbReference type="SUPFAM" id="SSF48371">
    <property type="entry name" value="ARM repeat"/>
    <property type="match status" value="1"/>
</dbReference>
<dbReference type="AlphaFoldDB" id="A0A1V9E4A1"/>
<organism evidence="1 2">
    <name type="scientific">Niastella yeongjuensis</name>
    <dbReference type="NCBI Taxonomy" id="354355"/>
    <lineage>
        <taxon>Bacteria</taxon>
        <taxon>Pseudomonadati</taxon>
        <taxon>Bacteroidota</taxon>
        <taxon>Chitinophagia</taxon>
        <taxon>Chitinophagales</taxon>
        <taxon>Chitinophagaceae</taxon>
        <taxon>Niastella</taxon>
    </lineage>
</organism>